<evidence type="ECO:0000313" key="1">
    <source>
        <dbReference type="EMBL" id="QMW04766.1"/>
    </source>
</evidence>
<proteinExistence type="predicted"/>
<evidence type="ECO:0000313" key="2">
    <source>
        <dbReference type="Proteomes" id="UP000515369"/>
    </source>
</evidence>
<accession>A0A7G5H0X4</accession>
<dbReference type="RefSeq" id="WP_182462118.1">
    <property type="nucleotide sequence ID" value="NZ_CP059732.1"/>
</dbReference>
<name>A0A7G5H0X4_9BACT</name>
<gene>
    <name evidence="1" type="ORF">H3H32_07530</name>
</gene>
<dbReference type="KEGG" id="sfol:H3H32_07530"/>
<keyword evidence="2" id="KW-1185">Reference proteome</keyword>
<dbReference type="AlphaFoldDB" id="A0A7G5H0X4"/>
<dbReference type="EMBL" id="CP059732">
    <property type="protein sequence ID" value="QMW04766.1"/>
    <property type="molecule type" value="Genomic_DNA"/>
</dbReference>
<organism evidence="1 2">
    <name type="scientific">Spirosoma foliorum</name>
    <dbReference type="NCBI Taxonomy" id="2710596"/>
    <lineage>
        <taxon>Bacteria</taxon>
        <taxon>Pseudomonadati</taxon>
        <taxon>Bacteroidota</taxon>
        <taxon>Cytophagia</taxon>
        <taxon>Cytophagales</taxon>
        <taxon>Cytophagaceae</taxon>
        <taxon>Spirosoma</taxon>
    </lineage>
</organism>
<protein>
    <submittedName>
        <fullName evidence="1">Uncharacterized protein</fullName>
    </submittedName>
</protein>
<sequence>MSKFSTTVLAFALIAFTLAASLALIAAAWFLFAHLQISTSTINPF</sequence>
<reference evidence="1 2" key="1">
    <citation type="submission" date="2020-07" db="EMBL/GenBank/DDBJ databases">
        <title>Spirosoma foliorum sp. nov., isolated from the leaves on the Nejang mountain Korea, Republic of.</title>
        <authorList>
            <person name="Ho H."/>
            <person name="Lee Y.-J."/>
            <person name="Nurcahyanto D.-A."/>
            <person name="Kim S.-G."/>
        </authorList>
    </citation>
    <scope>NUCLEOTIDE SEQUENCE [LARGE SCALE GENOMIC DNA]</scope>
    <source>
        <strain evidence="1 2">PL0136</strain>
    </source>
</reference>
<dbReference type="Proteomes" id="UP000515369">
    <property type="component" value="Chromosome"/>
</dbReference>